<dbReference type="GO" id="GO:0046983">
    <property type="term" value="F:protein dimerization activity"/>
    <property type="evidence" value="ECO:0007669"/>
    <property type="project" value="InterPro"/>
</dbReference>
<keyword evidence="9" id="KW-0472">Membrane</keyword>
<evidence type="ECO:0000313" key="12">
    <source>
        <dbReference type="EMBL" id="MDR7277790.1"/>
    </source>
</evidence>
<dbReference type="InterPro" id="IPR055558">
    <property type="entry name" value="DUF7134"/>
</dbReference>
<evidence type="ECO:0000256" key="8">
    <source>
        <dbReference type="ARBA" id="ARBA00023012"/>
    </source>
</evidence>
<dbReference type="Pfam" id="PF07730">
    <property type="entry name" value="HisKA_3"/>
    <property type="match status" value="1"/>
</dbReference>
<dbReference type="InterPro" id="IPR050482">
    <property type="entry name" value="Sensor_HK_TwoCompSys"/>
</dbReference>
<accession>A0AAE3YQG9</accession>
<comment type="caution">
    <text evidence="12">The sequence shown here is derived from an EMBL/GenBank/DDBJ whole genome shotgun (WGS) entry which is preliminary data.</text>
</comment>
<keyword evidence="9" id="KW-1133">Transmembrane helix</keyword>
<keyword evidence="9" id="KW-0812">Transmembrane</keyword>
<sequence length="343" mass="35304">MLFTALRRYGAPLTDVALTGATALLFAGSGTAVSVPLAVAQVAPLLVRRRFPAAVLVVVAAATAVHTTAGMARAVGFLPVTVAIFTAAAHRTTLARWILCPAAGLAVAAASGSRHGPVEGVLLAAVMVIIAWLAGVERDEHLRLRLEAAASADRERLARRVHDTLAHTVTIMLLQTEALRATAPLGPADQRRIDLVLSAGREALADVRAALADSAPTLDLGDRLALLRASGLRVPESLPPELVTDLEPPARSLASRLVGEAATNALRHDGPGARLSVAATRAGTSLMIRIVSSGGPRATPSTATSGFGLESLSQDITGYGGSLHYGPSGDAWEVVAVLPATTR</sequence>
<dbReference type="EMBL" id="JAVDYB010000001">
    <property type="protein sequence ID" value="MDR7277790.1"/>
    <property type="molecule type" value="Genomic_DNA"/>
</dbReference>
<dbReference type="InterPro" id="IPR011712">
    <property type="entry name" value="Sig_transdc_His_kin_sub3_dim/P"/>
</dbReference>
<dbReference type="Gene3D" id="3.30.565.10">
    <property type="entry name" value="Histidine kinase-like ATPase, C-terminal domain"/>
    <property type="match status" value="1"/>
</dbReference>
<feature type="transmembrane region" description="Helical" evidence="9">
    <location>
        <begin position="56"/>
        <end position="87"/>
    </location>
</feature>
<dbReference type="RefSeq" id="WP_310370293.1">
    <property type="nucleotide sequence ID" value="NZ_JAVDYB010000001.1"/>
</dbReference>
<dbReference type="GO" id="GO:0005524">
    <property type="term" value="F:ATP binding"/>
    <property type="evidence" value="ECO:0007669"/>
    <property type="project" value="UniProtKB-KW"/>
</dbReference>
<dbReference type="Pfam" id="PF23539">
    <property type="entry name" value="DUF7134"/>
    <property type="match status" value="1"/>
</dbReference>
<dbReference type="GO" id="GO:0016020">
    <property type="term" value="C:membrane"/>
    <property type="evidence" value="ECO:0007669"/>
    <property type="project" value="InterPro"/>
</dbReference>
<keyword evidence="8" id="KW-0902">Two-component regulatory system</keyword>
<evidence type="ECO:0000256" key="3">
    <source>
        <dbReference type="ARBA" id="ARBA00022553"/>
    </source>
</evidence>
<feature type="transmembrane region" description="Helical" evidence="9">
    <location>
        <begin position="94"/>
        <end position="112"/>
    </location>
</feature>
<comment type="catalytic activity">
    <reaction evidence="1">
        <text>ATP + protein L-histidine = ADP + protein N-phospho-L-histidine.</text>
        <dbReference type="EC" id="2.7.13.3"/>
    </reaction>
</comment>
<dbReference type="EC" id="2.7.13.3" evidence="2"/>
<feature type="domain" description="Signal transduction histidine kinase subgroup 3 dimerisation and phosphoacceptor" evidence="10">
    <location>
        <begin position="154"/>
        <end position="216"/>
    </location>
</feature>
<keyword evidence="5" id="KW-0547">Nucleotide-binding</keyword>
<evidence type="ECO:0000256" key="5">
    <source>
        <dbReference type="ARBA" id="ARBA00022741"/>
    </source>
</evidence>
<dbReference type="GO" id="GO:0000155">
    <property type="term" value="F:phosphorelay sensor kinase activity"/>
    <property type="evidence" value="ECO:0007669"/>
    <property type="project" value="InterPro"/>
</dbReference>
<dbReference type="AlphaFoldDB" id="A0AAE3YQG9"/>
<gene>
    <name evidence="12" type="ORF">J2S41_004568</name>
</gene>
<dbReference type="InterPro" id="IPR036890">
    <property type="entry name" value="HATPase_C_sf"/>
</dbReference>
<evidence type="ECO:0000256" key="7">
    <source>
        <dbReference type="ARBA" id="ARBA00022840"/>
    </source>
</evidence>
<evidence type="ECO:0000256" key="2">
    <source>
        <dbReference type="ARBA" id="ARBA00012438"/>
    </source>
</evidence>
<evidence type="ECO:0000313" key="13">
    <source>
        <dbReference type="Proteomes" id="UP001183643"/>
    </source>
</evidence>
<evidence type="ECO:0000256" key="1">
    <source>
        <dbReference type="ARBA" id="ARBA00000085"/>
    </source>
</evidence>
<evidence type="ECO:0000259" key="11">
    <source>
        <dbReference type="Pfam" id="PF23539"/>
    </source>
</evidence>
<keyword evidence="3" id="KW-0597">Phosphoprotein</keyword>
<dbReference type="PANTHER" id="PTHR24421:SF10">
    <property type="entry name" value="NITRATE_NITRITE SENSOR PROTEIN NARQ"/>
    <property type="match status" value="1"/>
</dbReference>
<organism evidence="12 13">
    <name type="scientific">Catenuloplanes atrovinosus</name>
    <dbReference type="NCBI Taxonomy" id="137266"/>
    <lineage>
        <taxon>Bacteria</taxon>
        <taxon>Bacillati</taxon>
        <taxon>Actinomycetota</taxon>
        <taxon>Actinomycetes</taxon>
        <taxon>Micromonosporales</taxon>
        <taxon>Micromonosporaceae</taxon>
        <taxon>Catenuloplanes</taxon>
    </lineage>
</organism>
<evidence type="ECO:0000256" key="4">
    <source>
        <dbReference type="ARBA" id="ARBA00022679"/>
    </source>
</evidence>
<keyword evidence="13" id="KW-1185">Reference proteome</keyword>
<proteinExistence type="predicted"/>
<dbReference type="Gene3D" id="1.20.5.1930">
    <property type="match status" value="1"/>
</dbReference>
<reference evidence="12" key="1">
    <citation type="submission" date="2023-07" db="EMBL/GenBank/DDBJ databases">
        <title>Sequencing the genomes of 1000 actinobacteria strains.</title>
        <authorList>
            <person name="Klenk H.-P."/>
        </authorList>
    </citation>
    <scope>NUCLEOTIDE SEQUENCE</scope>
    <source>
        <strain evidence="12">DSM 44707</strain>
    </source>
</reference>
<feature type="domain" description="DUF7134" evidence="11">
    <location>
        <begin position="17"/>
        <end position="135"/>
    </location>
</feature>
<evidence type="ECO:0000259" key="10">
    <source>
        <dbReference type="Pfam" id="PF07730"/>
    </source>
</evidence>
<evidence type="ECO:0000256" key="6">
    <source>
        <dbReference type="ARBA" id="ARBA00022777"/>
    </source>
</evidence>
<keyword evidence="6 12" id="KW-0418">Kinase</keyword>
<dbReference type="PANTHER" id="PTHR24421">
    <property type="entry name" value="NITRATE/NITRITE SENSOR PROTEIN NARX-RELATED"/>
    <property type="match status" value="1"/>
</dbReference>
<keyword evidence="7" id="KW-0067">ATP-binding</keyword>
<evidence type="ECO:0000256" key="9">
    <source>
        <dbReference type="SAM" id="Phobius"/>
    </source>
</evidence>
<keyword evidence="4" id="KW-0808">Transferase</keyword>
<dbReference type="Proteomes" id="UP001183643">
    <property type="component" value="Unassembled WGS sequence"/>
</dbReference>
<feature type="transmembrane region" description="Helical" evidence="9">
    <location>
        <begin position="118"/>
        <end position="136"/>
    </location>
</feature>
<protein>
    <recommendedName>
        <fullName evidence="2">histidine kinase</fullName>
        <ecNumber evidence="2">2.7.13.3</ecNumber>
    </recommendedName>
</protein>
<name>A0AAE3YQG9_9ACTN</name>